<organism evidence="4 5">
    <name type="scientific">Pantoea rodasii</name>
    <dbReference type="NCBI Taxonomy" id="1076549"/>
    <lineage>
        <taxon>Bacteria</taxon>
        <taxon>Pseudomonadati</taxon>
        <taxon>Pseudomonadota</taxon>
        <taxon>Gammaproteobacteria</taxon>
        <taxon>Enterobacterales</taxon>
        <taxon>Erwiniaceae</taxon>
        <taxon>Pantoea</taxon>
    </lineage>
</organism>
<dbReference type="STRING" id="1076549.HA45_05365"/>
<dbReference type="AlphaFoldDB" id="A0A2M9W5V1"/>
<dbReference type="OrthoDB" id="9781034at2"/>
<comment type="caution">
    <text evidence="4">The sequence shown here is derived from an EMBL/GenBank/DDBJ whole genome shotgun (WGS) entry which is preliminary data.</text>
</comment>
<dbReference type="Gene3D" id="3.40.250.10">
    <property type="entry name" value="Rhodanese-like domain"/>
    <property type="match status" value="2"/>
</dbReference>
<evidence type="ECO:0000256" key="2">
    <source>
        <dbReference type="ARBA" id="ARBA00022737"/>
    </source>
</evidence>
<evidence type="ECO:0000313" key="4">
    <source>
        <dbReference type="EMBL" id="PJZ02930.1"/>
    </source>
</evidence>
<dbReference type="CDD" id="cd01448">
    <property type="entry name" value="TST_Repeat_1"/>
    <property type="match status" value="1"/>
</dbReference>
<keyword evidence="5" id="KW-1185">Reference proteome</keyword>
<keyword evidence="2" id="KW-0677">Repeat</keyword>
<accession>A0A2M9W5V1</accession>
<dbReference type="InterPro" id="IPR036873">
    <property type="entry name" value="Rhodanese-like_dom_sf"/>
</dbReference>
<proteinExistence type="predicted"/>
<dbReference type="EMBL" id="PIQI01000029">
    <property type="protein sequence ID" value="PJZ02930.1"/>
    <property type="molecule type" value="Genomic_DNA"/>
</dbReference>
<dbReference type="RefSeq" id="WP_100703890.1">
    <property type="nucleotide sequence ID" value="NZ_PIQI01000029.1"/>
</dbReference>
<dbReference type="InterPro" id="IPR001763">
    <property type="entry name" value="Rhodanese-like_dom"/>
</dbReference>
<feature type="domain" description="Rhodanese" evidence="3">
    <location>
        <begin position="53"/>
        <end position="144"/>
    </location>
</feature>
<keyword evidence="1 4" id="KW-0808">Transferase</keyword>
<sequence>MSVSLPSSPVVSAQWLAEHAQHVVVLDCSVARSVESSGKTAFSSGYHSFLQQHLPNAQFADLFGAFSAPQSRFPFTAPDGSQLSDALRSLGVNQHSLVVTYDQLNGAYAARVWYLLAGVFGWRNVRVLDGGYARWVGTQGTIETGPAHSVACGDIQLSAARPLLRSTEQVEQEKQRPLVCALRREPFQQAHIPGSINLPYPELLNPDGLIDTLRVAEALRNAKITPPEELLLYCGGGINAAGLALALVSAGYPIDALLLYDDSLNGWLSDKHRPVSSGQVTHP</sequence>
<gene>
    <name evidence="4" type="ORF">PRCB_22910</name>
</gene>
<evidence type="ECO:0000313" key="5">
    <source>
        <dbReference type="Proteomes" id="UP000232062"/>
    </source>
</evidence>
<dbReference type="PANTHER" id="PTHR11364:SF27">
    <property type="entry name" value="SULFURTRANSFERASE"/>
    <property type="match status" value="1"/>
</dbReference>
<dbReference type="SMART" id="SM00450">
    <property type="entry name" value="RHOD"/>
    <property type="match status" value="2"/>
</dbReference>
<evidence type="ECO:0000259" key="3">
    <source>
        <dbReference type="PROSITE" id="PS50206"/>
    </source>
</evidence>
<dbReference type="PROSITE" id="PS50206">
    <property type="entry name" value="RHODANESE_3"/>
    <property type="match status" value="2"/>
</dbReference>
<dbReference type="PANTHER" id="PTHR11364">
    <property type="entry name" value="THIOSULFATE SULFERTANSFERASE"/>
    <property type="match status" value="1"/>
</dbReference>
<protein>
    <submittedName>
        <fullName evidence="4">Sulfurtransferase</fullName>
    </submittedName>
</protein>
<name>A0A2M9W5V1_9GAMM</name>
<reference evidence="4 5" key="1">
    <citation type="submission" date="2017-11" db="EMBL/GenBank/DDBJ databases">
        <title>The genome sequence of Pantoea rodasii DSM 26611.</title>
        <authorList>
            <person name="Gao J."/>
            <person name="Mao X."/>
            <person name="Sun J."/>
        </authorList>
    </citation>
    <scope>NUCLEOTIDE SEQUENCE [LARGE SCALE GENOMIC DNA]</scope>
    <source>
        <strain evidence="4 5">DSM 26611</strain>
    </source>
</reference>
<dbReference type="Pfam" id="PF00581">
    <property type="entry name" value="Rhodanese"/>
    <property type="match status" value="2"/>
</dbReference>
<dbReference type="Proteomes" id="UP000232062">
    <property type="component" value="Unassembled WGS sequence"/>
</dbReference>
<feature type="domain" description="Rhodanese" evidence="3">
    <location>
        <begin position="184"/>
        <end position="276"/>
    </location>
</feature>
<dbReference type="SUPFAM" id="SSF52821">
    <property type="entry name" value="Rhodanese/Cell cycle control phosphatase"/>
    <property type="match status" value="2"/>
</dbReference>
<evidence type="ECO:0000256" key="1">
    <source>
        <dbReference type="ARBA" id="ARBA00022679"/>
    </source>
</evidence>
<dbReference type="GO" id="GO:0004792">
    <property type="term" value="F:thiosulfate-cyanide sulfurtransferase activity"/>
    <property type="evidence" value="ECO:0007669"/>
    <property type="project" value="TreeGrafter"/>
</dbReference>
<dbReference type="InterPro" id="IPR045078">
    <property type="entry name" value="TST/MPST-like"/>
</dbReference>